<evidence type="ECO:0000313" key="1">
    <source>
        <dbReference type="EMBL" id="KAK1124095.1"/>
    </source>
</evidence>
<protein>
    <submittedName>
        <fullName evidence="1">Uncharacterized protein</fullName>
    </submittedName>
</protein>
<organism evidence="1 2">
    <name type="scientific">Melipona bicolor</name>
    <dbReference type="NCBI Taxonomy" id="60889"/>
    <lineage>
        <taxon>Eukaryota</taxon>
        <taxon>Metazoa</taxon>
        <taxon>Ecdysozoa</taxon>
        <taxon>Arthropoda</taxon>
        <taxon>Hexapoda</taxon>
        <taxon>Insecta</taxon>
        <taxon>Pterygota</taxon>
        <taxon>Neoptera</taxon>
        <taxon>Endopterygota</taxon>
        <taxon>Hymenoptera</taxon>
        <taxon>Apocrita</taxon>
        <taxon>Aculeata</taxon>
        <taxon>Apoidea</taxon>
        <taxon>Anthophila</taxon>
        <taxon>Apidae</taxon>
        <taxon>Melipona</taxon>
    </lineage>
</organism>
<dbReference type="EMBL" id="JAHYIQ010000019">
    <property type="protein sequence ID" value="KAK1124095.1"/>
    <property type="molecule type" value="Genomic_DNA"/>
</dbReference>
<comment type="caution">
    <text evidence="1">The sequence shown here is derived from an EMBL/GenBank/DDBJ whole genome shotgun (WGS) entry which is preliminary data.</text>
</comment>
<dbReference type="Proteomes" id="UP001177670">
    <property type="component" value="Unassembled WGS sequence"/>
</dbReference>
<dbReference type="AlphaFoldDB" id="A0AA40FRM7"/>
<name>A0AA40FRM7_9HYME</name>
<accession>A0AA40FRM7</accession>
<evidence type="ECO:0000313" key="2">
    <source>
        <dbReference type="Proteomes" id="UP001177670"/>
    </source>
</evidence>
<reference evidence="1" key="1">
    <citation type="submission" date="2021-10" db="EMBL/GenBank/DDBJ databases">
        <title>Melipona bicolor Genome sequencing and assembly.</title>
        <authorList>
            <person name="Araujo N.S."/>
            <person name="Arias M.C."/>
        </authorList>
    </citation>
    <scope>NUCLEOTIDE SEQUENCE</scope>
    <source>
        <strain evidence="1">USP_2M_L1-L4_2017</strain>
        <tissue evidence="1">Whole body</tissue>
    </source>
</reference>
<proteinExistence type="predicted"/>
<gene>
    <name evidence="1" type="ORF">K0M31_007119</name>
</gene>
<keyword evidence="2" id="KW-1185">Reference proteome</keyword>
<sequence length="133" mass="15631">MSTRLVRKLLKNIQNVSEECSDGRNSESENEQIVGHLFDMEEIERDYMFDTDDEEENILNVRRGQKHRRFLSDSESESDQNIQNTEVVLDGTVWQQIKGPTVERSSYSFKQISGPTTYVCQMKCLVKQKRHFH</sequence>